<name>A0A916SP44_9MICO</name>
<dbReference type="AlphaFoldDB" id="A0A916SP44"/>
<evidence type="ECO:0000259" key="2">
    <source>
        <dbReference type="Pfam" id="PF00534"/>
    </source>
</evidence>
<dbReference type="GO" id="GO:0016757">
    <property type="term" value="F:glycosyltransferase activity"/>
    <property type="evidence" value="ECO:0007669"/>
    <property type="project" value="InterPro"/>
</dbReference>
<dbReference type="SUPFAM" id="SSF53756">
    <property type="entry name" value="UDP-Glycosyltransferase/glycogen phosphorylase"/>
    <property type="match status" value="1"/>
</dbReference>
<dbReference type="EMBL" id="BMGB01000001">
    <property type="protein sequence ID" value="GGB10177.1"/>
    <property type="molecule type" value="Genomic_DNA"/>
</dbReference>
<evidence type="ECO:0000259" key="3">
    <source>
        <dbReference type="Pfam" id="PF00535"/>
    </source>
</evidence>
<evidence type="ECO:0000313" key="5">
    <source>
        <dbReference type="Proteomes" id="UP000606922"/>
    </source>
</evidence>
<dbReference type="SUPFAM" id="SSF53448">
    <property type="entry name" value="Nucleotide-diphospho-sugar transferases"/>
    <property type="match status" value="1"/>
</dbReference>
<dbReference type="CDD" id="cd04186">
    <property type="entry name" value="GT_2_like_c"/>
    <property type="match status" value="1"/>
</dbReference>
<proteinExistence type="predicted"/>
<dbReference type="Gene3D" id="3.90.550.10">
    <property type="entry name" value="Spore Coat Polysaccharide Biosynthesis Protein SpsA, Chain A"/>
    <property type="match status" value="1"/>
</dbReference>
<dbReference type="Gene3D" id="3.40.50.2000">
    <property type="entry name" value="Glycogen Phosphorylase B"/>
    <property type="match status" value="2"/>
</dbReference>
<dbReference type="NCBIfam" id="NF041876">
    <property type="entry name" value="EPS_EpsE"/>
    <property type="match status" value="1"/>
</dbReference>
<dbReference type="CDD" id="cd03801">
    <property type="entry name" value="GT4_PimA-like"/>
    <property type="match status" value="1"/>
</dbReference>
<evidence type="ECO:0000256" key="1">
    <source>
        <dbReference type="ARBA" id="ARBA00022679"/>
    </source>
</evidence>
<dbReference type="PANTHER" id="PTHR43179:SF7">
    <property type="entry name" value="RHAMNOSYLTRANSFERASE WBBL"/>
    <property type="match status" value="1"/>
</dbReference>
<gene>
    <name evidence="4" type="ORF">GCM10010979_25990</name>
</gene>
<reference evidence="4" key="2">
    <citation type="submission" date="2020-09" db="EMBL/GenBank/DDBJ databases">
        <authorList>
            <person name="Sun Q."/>
            <person name="Zhou Y."/>
        </authorList>
    </citation>
    <scope>NUCLEOTIDE SEQUENCE</scope>
    <source>
        <strain evidence="4">CGMCC 1.12813</strain>
    </source>
</reference>
<organism evidence="4 5">
    <name type="scientific">Conyzicola nivalis</name>
    <dbReference type="NCBI Taxonomy" id="1477021"/>
    <lineage>
        <taxon>Bacteria</taxon>
        <taxon>Bacillati</taxon>
        <taxon>Actinomycetota</taxon>
        <taxon>Actinomycetes</taxon>
        <taxon>Micrococcales</taxon>
        <taxon>Microbacteriaceae</taxon>
        <taxon>Conyzicola</taxon>
    </lineage>
</organism>
<feature type="domain" description="Glycosyltransferase 2-like" evidence="3">
    <location>
        <begin position="21"/>
        <end position="140"/>
    </location>
</feature>
<dbReference type="PANTHER" id="PTHR43179">
    <property type="entry name" value="RHAMNOSYLTRANSFERASE WBBL"/>
    <property type="match status" value="1"/>
</dbReference>
<reference evidence="4" key="1">
    <citation type="journal article" date="2014" name="Int. J. Syst. Evol. Microbiol.">
        <title>Complete genome sequence of Corynebacterium casei LMG S-19264T (=DSM 44701T), isolated from a smear-ripened cheese.</title>
        <authorList>
            <consortium name="US DOE Joint Genome Institute (JGI-PGF)"/>
            <person name="Walter F."/>
            <person name="Albersmeier A."/>
            <person name="Kalinowski J."/>
            <person name="Ruckert C."/>
        </authorList>
    </citation>
    <scope>NUCLEOTIDE SEQUENCE</scope>
    <source>
        <strain evidence="4">CGMCC 1.12813</strain>
    </source>
</reference>
<dbReference type="InterPro" id="IPR029044">
    <property type="entry name" value="Nucleotide-diphossugar_trans"/>
</dbReference>
<accession>A0A916SP44</accession>
<dbReference type="Proteomes" id="UP000606922">
    <property type="component" value="Unassembled WGS sequence"/>
</dbReference>
<keyword evidence="1" id="KW-0808">Transferase</keyword>
<evidence type="ECO:0008006" key="6">
    <source>
        <dbReference type="Google" id="ProtNLM"/>
    </source>
</evidence>
<dbReference type="InterPro" id="IPR001173">
    <property type="entry name" value="Glyco_trans_2-like"/>
</dbReference>
<dbReference type="Pfam" id="PF00534">
    <property type="entry name" value="Glycos_transf_1"/>
    <property type="match status" value="1"/>
</dbReference>
<evidence type="ECO:0000313" key="4">
    <source>
        <dbReference type="EMBL" id="GGB10177.1"/>
    </source>
</evidence>
<sequence>MNAADRQGARFGTADQHNEVTVVIVTFNSLGRIDPLLASLRGELGDQSMRVIVADNGSDDDIVGYLGTNHPDVVALPTGGNLGYAAAINIALRELGPTRAVLVLNPDTVVQRASVSRLLATLDTPGCGAVVPRLNNEDGTLYTSLRREPTLLTAIGDALLGARLRARPGRLSETVFDAGSYARPHDIDWATGAALMIDIAVVRRVGPWDERYFLYSEETDYCRRIRKAGFTVRYEPAAVVVHEQGASGASPRLNALSAVNRVRYARKFHSRAYAAAFRAVAVVAEVLRVNRPENALALRYVLAESTWGRLPRAHPRRAPSFGYLVPEFPGQTHAFFWREIVELRRQGALPHVVSTRLPPPSITSHEWSAEAIRATTYLGRPTVRAVAGAARALVAALLRGRLGAVRRELAKPPESPAQRVAILIGGALLTATARRQGWSHVHVHSCAGSARIALIARLLGGPTYSLTLHGSLPDYGSHQPAKWSNASFALIITKDLLGSAHETLGDAMPAAVSIAPMGVDPESLQRDSGYSPWDGHGEARVFSCGRLNPAKGHDTLIRAVAALGAEGLPVRLVIAGEDEEGGTGYRATLERLIDELGLRARVELLGAVDEGAVRAQLERAHVFALASHAEPLGVAIMEAMAMAAPVVIGDGGGVRELVDDGNSGLLVDPESVAAVASGIRRVLTDGELAQRLGRTGRERVRAEFGSAKSAGVLLRNVQSL</sequence>
<comment type="caution">
    <text evidence="4">The sequence shown here is derived from an EMBL/GenBank/DDBJ whole genome shotgun (WGS) entry which is preliminary data.</text>
</comment>
<dbReference type="InterPro" id="IPR001296">
    <property type="entry name" value="Glyco_trans_1"/>
</dbReference>
<protein>
    <recommendedName>
        <fullName evidence="6">Glycosyltransferase</fullName>
    </recommendedName>
</protein>
<dbReference type="RefSeq" id="WP_188510997.1">
    <property type="nucleotide sequence ID" value="NZ_BMGB01000001.1"/>
</dbReference>
<feature type="domain" description="Glycosyl transferase family 1" evidence="2">
    <location>
        <begin position="538"/>
        <end position="699"/>
    </location>
</feature>
<dbReference type="Pfam" id="PF00535">
    <property type="entry name" value="Glycos_transf_2"/>
    <property type="match status" value="1"/>
</dbReference>
<keyword evidence="5" id="KW-1185">Reference proteome</keyword>